<protein>
    <recommendedName>
        <fullName evidence="3">Right handed beta helix domain-containing protein</fullName>
    </recommendedName>
</protein>
<evidence type="ECO:0008006" key="3">
    <source>
        <dbReference type="Google" id="ProtNLM"/>
    </source>
</evidence>
<dbReference type="OrthoDB" id="10396946at2759"/>
<comment type="caution">
    <text evidence="1">The sequence shown here is derived from an EMBL/GenBank/DDBJ whole genome shotgun (WGS) entry which is preliminary data.</text>
</comment>
<evidence type="ECO:0000313" key="2">
    <source>
        <dbReference type="Proteomes" id="UP000193719"/>
    </source>
</evidence>
<dbReference type="Proteomes" id="UP000193719">
    <property type="component" value="Unassembled WGS sequence"/>
</dbReference>
<keyword evidence="2" id="KW-1185">Reference proteome</keyword>
<dbReference type="AlphaFoldDB" id="A0A1Y1VBK3"/>
<accession>A0A1Y1VBK3</accession>
<dbReference type="STRING" id="1754191.A0A1Y1VBK3"/>
<reference evidence="1 2" key="1">
    <citation type="submission" date="2016-08" db="EMBL/GenBank/DDBJ databases">
        <title>Genomes of anaerobic fungi encode conserved fungal cellulosomes for biomass hydrolysis.</title>
        <authorList>
            <consortium name="DOE Joint Genome Institute"/>
            <person name="Haitjema C.H."/>
            <person name="Gilmore S.P."/>
            <person name="Henske J.K."/>
            <person name="Solomon K.V."/>
            <person name="De Groot R."/>
            <person name="Kuo A."/>
            <person name="Mondo S.J."/>
            <person name="Salamov A.A."/>
            <person name="Labutti K."/>
            <person name="Zhao Z."/>
            <person name="Chiniquy J."/>
            <person name="Barry K."/>
            <person name="Brewer H.M."/>
            <person name="Purvine S.O."/>
            <person name="Wright A.T."/>
            <person name="Boxma B."/>
            <person name="Van Alen T."/>
            <person name="Hackstein J.H."/>
            <person name="Baker S.E."/>
            <person name="Grigoriev I.V."/>
            <person name="O'Malley M.A."/>
        </authorList>
    </citation>
    <scope>NUCLEOTIDE SEQUENCE [LARGE SCALE GENOMIC DNA]</scope>
    <source>
        <strain evidence="2">finn</strain>
    </source>
</reference>
<proteinExistence type="predicted"/>
<evidence type="ECO:0000313" key="1">
    <source>
        <dbReference type="EMBL" id="ORX52137.1"/>
    </source>
</evidence>
<reference evidence="1 2" key="2">
    <citation type="submission" date="2016-08" db="EMBL/GenBank/DDBJ databases">
        <title>Pervasive Adenine N6-methylation of Active Genes in Fungi.</title>
        <authorList>
            <consortium name="DOE Joint Genome Institute"/>
            <person name="Mondo S.J."/>
            <person name="Dannebaum R.O."/>
            <person name="Kuo R.C."/>
            <person name="Labutti K."/>
            <person name="Haridas S."/>
            <person name="Kuo A."/>
            <person name="Salamov A."/>
            <person name="Ahrendt S.R."/>
            <person name="Lipzen A."/>
            <person name="Sullivan W."/>
            <person name="Andreopoulos W.B."/>
            <person name="Clum A."/>
            <person name="Lindquist E."/>
            <person name="Daum C."/>
            <person name="Ramamoorthy G.K."/>
            <person name="Gryganskyi A."/>
            <person name="Culley D."/>
            <person name="Magnuson J.K."/>
            <person name="James T.Y."/>
            <person name="O'Malley M.A."/>
            <person name="Stajich J.E."/>
            <person name="Spatafora J.W."/>
            <person name="Visel A."/>
            <person name="Grigoriev I.V."/>
        </authorList>
    </citation>
    <scope>NUCLEOTIDE SEQUENCE [LARGE SCALE GENOMIC DNA]</scope>
    <source>
        <strain evidence="2">finn</strain>
    </source>
</reference>
<gene>
    <name evidence="1" type="ORF">BCR36DRAFT_396937</name>
</gene>
<sequence>MAHITSDNTSLVNFKNITQINTGGIKGMNDGGLIMNNLSINKLIGNGEYGLFYTSHDSLDISFLASNITLNNLFQLNLKENAIFYIENKNKIKNVHVCNLNNKCENFPNEYGLMNKAEIILSTEYNDISISNTIFDNINGDKGVIAVYTYIDFRNNTVKNSYFKNGFFYMDENDQTSGLFMIYDSLFVNNTGEAGTIFHIGELLYLTGCTIESTSSQYIGNNSTKYGGVIYSMGQYNNLHTKFIDNVFIDNHSRFGDVIYSYSKESNPNISNINELEAIDGAIVTKPAKIILSEDSIKSFSIHSGDFIPKNIKSN</sequence>
<dbReference type="SUPFAM" id="SSF51126">
    <property type="entry name" value="Pectin lyase-like"/>
    <property type="match status" value="1"/>
</dbReference>
<dbReference type="InterPro" id="IPR011050">
    <property type="entry name" value="Pectin_lyase_fold/virulence"/>
</dbReference>
<dbReference type="EMBL" id="MCFH01000016">
    <property type="protein sequence ID" value="ORX52137.1"/>
    <property type="molecule type" value="Genomic_DNA"/>
</dbReference>
<organism evidence="1 2">
    <name type="scientific">Piromyces finnis</name>
    <dbReference type="NCBI Taxonomy" id="1754191"/>
    <lineage>
        <taxon>Eukaryota</taxon>
        <taxon>Fungi</taxon>
        <taxon>Fungi incertae sedis</taxon>
        <taxon>Chytridiomycota</taxon>
        <taxon>Chytridiomycota incertae sedis</taxon>
        <taxon>Neocallimastigomycetes</taxon>
        <taxon>Neocallimastigales</taxon>
        <taxon>Neocallimastigaceae</taxon>
        <taxon>Piromyces</taxon>
    </lineage>
</organism>
<name>A0A1Y1VBK3_9FUNG</name>